<sequence length="111" mass="12079">MRETEKSAGAWEKSVAYSSAAWNPGPFKRVQILGTTRTRAQTVHSKGYGKRAPAGVTTQMGSFQRSPSRRGRGLSNRQRMPLGWADAAASNRQNRKAICGTKRIAASENNG</sequence>
<reference evidence="2 3" key="1">
    <citation type="journal article" date="2011" name="EMBO J.">
        <title>Structural diversity of bacterial flagellar motors.</title>
        <authorList>
            <person name="Chen S."/>
            <person name="Beeby M."/>
            <person name="Murphy G.E."/>
            <person name="Leadbetter J.R."/>
            <person name="Hendrixson D.R."/>
            <person name="Briegel A."/>
            <person name="Li Z."/>
            <person name="Shi J."/>
            <person name="Tocheva E.I."/>
            <person name="Muller A."/>
            <person name="Dobro M.J."/>
            <person name="Jensen G.J."/>
        </authorList>
    </citation>
    <scope>NUCLEOTIDE SEQUENCE [LARGE SCALE GENOMIC DNA]</scope>
    <source>
        <strain evidence="2 3">DSM 6540</strain>
    </source>
</reference>
<dbReference type="EMBL" id="AFGF01000019">
    <property type="protein sequence ID" value="EGO65297.1"/>
    <property type="molecule type" value="Genomic_DNA"/>
</dbReference>
<accession>F7NF42</accession>
<organism evidence="2 3">
    <name type="scientific">Acetonema longum DSM 6540</name>
    <dbReference type="NCBI Taxonomy" id="1009370"/>
    <lineage>
        <taxon>Bacteria</taxon>
        <taxon>Bacillati</taxon>
        <taxon>Bacillota</taxon>
        <taxon>Negativicutes</taxon>
        <taxon>Acetonemataceae</taxon>
        <taxon>Acetonema</taxon>
    </lineage>
</organism>
<dbReference type="AlphaFoldDB" id="F7NF42"/>
<comment type="caution">
    <text evidence="2">The sequence shown here is derived from an EMBL/GenBank/DDBJ whole genome shotgun (WGS) entry which is preliminary data.</text>
</comment>
<feature type="region of interest" description="Disordered" evidence="1">
    <location>
        <begin position="38"/>
        <end position="79"/>
    </location>
</feature>
<name>F7NF42_9FIRM</name>
<evidence type="ECO:0000313" key="2">
    <source>
        <dbReference type="EMBL" id="EGO65297.1"/>
    </source>
</evidence>
<evidence type="ECO:0000256" key="1">
    <source>
        <dbReference type="SAM" id="MobiDB-lite"/>
    </source>
</evidence>
<keyword evidence="3" id="KW-1185">Reference proteome</keyword>
<feature type="compositionally biased region" description="Polar residues" evidence="1">
    <location>
        <begin position="56"/>
        <end position="66"/>
    </location>
</feature>
<gene>
    <name evidence="2" type="ORF">ALO_03336</name>
</gene>
<protein>
    <submittedName>
        <fullName evidence="2">Uncharacterized protein</fullName>
    </submittedName>
</protein>
<dbReference type="Proteomes" id="UP000003240">
    <property type="component" value="Unassembled WGS sequence"/>
</dbReference>
<proteinExistence type="predicted"/>
<evidence type="ECO:0000313" key="3">
    <source>
        <dbReference type="Proteomes" id="UP000003240"/>
    </source>
</evidence>
<dbReference type="STRING" id="1009370.ALO_03336"/>